<evidence type="ECO:0000313" key="13">
    <source>
        <dbReference type="EMBL" id="CRK24601.1"/>
    </source>
</evidence>
<evidence type="ECO:0000256" key="10">
    <source>
        <dbReference type="ARBA" id="ARBA00023002"/>
    </source>
</evidence>
<evidence type="ECO:0000259" key="12">
    <source>
        <dbReference type="Pfam" id="PF01180"/>
    </source>
</evidence>
<evidence type="ECO:0000313" key="14">
    <source>
        <dbReference type="Proteomes" id="UP000045706"/>
    </source>
</evidence>
<protein>
    <recommendedName>
        <fullName evidence="5 11">Dihydroorotate dehydrogenase (fumarate)</fullName>
        <ecNumber evidence="11">1.3.98.1</ecNumber>
    </recommendedName>
    <alternativeName>
        <fullName evidence="11">Dihydroorotate oxidase</fullName>
    </alternativeName>
</protein>
<evidence type="ECO:0000256" key="8">
    <source>
        <dbReference type="ARBA" id="ARBA00022643"/>
    </source>
</evidence>
<keyword evidence="6 11" id="KW-0963">Cytoplasm</keyword>
<dbReference type="EMBL" id="CVQI01016668">
    <property type="protein sequence ID" value="CRK24601.1"/>
    <property type="molecule type" value="Genomic_DNA"/>
</dbReference>
<dbReference type="AlphaFoldDB" id="A0A0G4LR81"/>
<keyword evidence="10 11" id="KW-0560">Oxidoreductase</keyword>
<gene>
    <name evidence="13" type="ORF">BN1723_003129</name>
</gene>
<evidence type="ECO:0000256" key="4">
    <source>
        <dbReference type="ARBA" id="ARBA00008008"/>
    </source>
</evidence>
<dbReference type="GO" id="GO:0006207">
    <property type="term" value="P:'de novo' pyrimidine nucleobase biosynthetic process"/>
    <property type="evidence" value="ECO:0007669"/>
    <property type="project" value="TreeGrafter"/>
</dbReference>
<comment type="subunit">
    <text evidence="11">Homodimer.</text>
</comment>
<evidence type="ECO:0000256" key="5">
    <source>
        <dbReference type="ARBA" id="ARBA00021374"/>
    </source>
</evidence>
<dbReference type="InterPro" id="IPR033886">
    <property type="entry name" value="DHOD_1A"/>
</dbReference>
<dbReference type="Gene3D" id="2.30.26.10">
    <property type="entry name" value="Dihydroorotate Dehydrogenase A, chain A, domain 2"/>
    <property type="match status" value="1"/>
</dbReference>
<dbReference type="InterPro" id="IPR013785">
    <property type="entry name" value="Aldolase_TIM"/>
</dbReference>
<comment type="subcellular location">
    <subcellularLocation>
        <location evidence="2 11">Cytoplasm</location>
    </subcellularLocation>
</comment>
<comment type="similarity">
    <text evidence="4 11">Belongs to the dihydroorotate dehydrogenase family. Type 1 subfamily.</text>
</comment>
<feature type="domain" description="Dihydroorotate dehydrogenase catalytic" evidence="12">
    <location>
        <begin position="75"/>
        <end position="348"/>
    </location>
</feature>
<dbReference type="InterPro" id="IPR023359">
    <property type="entry name" value="Dihydro_DH_chainA_dom2"/>
</dbReference>
<reference evidence="14" key="1">
    <citation type="submission" date="2015-05" db="EMBL/GenBank/DDBJ databases">
        <authorList>
            <person name="Fogelqvist Johan"/>
        </authorList>
    </citation>
    <scope>NUCLEOTIDE SEQUENCE [LARGE SCALE GENOMIC DNA]</scope>
</reference>
<dbReference type="InterPro" id="IPR050074">
    <property type="entry name" value="DHO_dehydrogenase"/>
</dbReference>
<comment type="cofactor">
    <cofactor evidence="1 11">
        <name>FMN</name>
        <dbReference type="ChEBI" id="CHEBI:58210"/>
    </cofactor>
</comment>
<name>A0A0G4LR81_VERLO</name>
<keyword evidence="9 11" id="KW-0665">Pyrimidine biosynthesis</keyword>
<dbReference type="UniPathway" id="UPA00070"/>
<evidence type="ECO:0000256" key="2">
    <source>
        <dbReference type="ARBA" id="ARBA00004496"/>
    </source>
</evidence>
<dbReference type="GO" id="GO:1990663">
    <property type="term" value="F:dihydroorotate dehydrogenase (fumarate) activity"/>
    <property type="evidence" value="ECO:0007669"/>
    <property type="project" value="UniProtKB-EC"/>
</dbReference>
<keyword evidence="7 11" id="KW-0285">Flavoprotein</keyword>
<dbReference type="PANTHER" id="PTHR48109:SF1">
    <property type="entry name" value="DIHYDROOROTATE DEHYDROGENASE (FUMARATE)"/>
    <property type="match status" value="1"/>
</dbReference>
<keyword evidence="8 11" id="KW-0288">FMN</keyword>
<dbReference type="Gene3D" id="3.20.20.70">
    <property type="entry name" value="Aldolase class I"/>
    <property type="match status" value="1"/>
</dbReference>
<proteinExistence type="inferred from homology"/>
<evidence type="ECO:0000256" key="3">
    <source>
        <dbReference type="ARBA" id="ARBA00004725"/>
    </source>
</evidence>
<evidence type="ECO:0000256" key="1">
    <source>
        <dbReference type="ARBA" id="ARBA00001917"/>
    </source>
</evidence>
<dbReference type="Pfam" id="PF01180">
    <property type="entry name" value="DHO_dh"/>
    <property type="match status" value="1"/>
</dbReference>
<sequence>MSAMEGDPPPELTITPPLLNSANPWATTLEDLQAIFDSPHTGAITTRTALLDGFEHDDAAHQYAFFSPTTSLASSSARQRAKGESAPAINPQEDAATVNNLGYSPYPLSKYLAFLKKIHKTVDKKSPQHLKPIIVSVTGTPQEIRRCYDRLDAFQDEVPNLTIAMEMNLSCPNIADAPPPAYTAAGLKAYLDVLPAAPDLPVGIKTPPYTYATQFADLLDVLRKSCIVVTRSSLMKIPCRLSFITTCNTLGACLVLGPDGKPALPGDGLGGMAGPPLHPLALGNVRTIARMLKGWPETKHVSVIGVGGVGDAEAYRRMRNAGAYAVAVGTALGKDGVDVFAQIAKGFTDKEK</sequence>
<dbReference type="GO" id="GO:0044205">
    <property type="term" value="P:'de novo' UMP biosynthetic process"/>
    <property type="evidence" value="ECO:0007669"/>
    <property type="project" value="UniProtKB-UniPathway"/>
</dbReference>
<dbReference type="SUPFAM" id="SSF51395">
    <property type="entry name" value="FMN-linked oxidoreductases"/>
    <property type="match status" value="1"/>
</dbReference>
<accession>A0A0G4LR81</accession>
<dbReference type="Proteomes" id="UP000045706">
    <property type="component" value="Unassembled WGS sequence"/>
</dbReference>
<evidence type="ECO:0000256" key="9">
    <source>
        <dbReference type="ARBA" id="ARBA00022975"/>
    </source>
</evidence>
<dbReference type="GO" id="GO:0005737">
    <property type="term" value="C:cytoplasm"/>
    <property type="evidence" value="ECO:0007669"/>
    <property type="project" value="UniProtKB-SubCell"/>
</dbReference>
<dbReference type="EC" id="1.3.98.1" evidence="11"/>
<evidence type="ECO:0000256" key="7">
    <source>
        <dbReference type="ARBA" id="ARBA00022630"/>
    </source>
</evidence>
<evidence type="ECO:0000256" key="6">
    <source>
        <dbReference type="ARBA" id="ARBA00022490"/>
    </source>
</evidence>
<comment type="pathway">
    <text evidence="3 11">Pyrimidine metabolism; UMP biosynthesis via de novo pathway.</text>
</comment>
<evidence type="ECO:0000256" key="11">
    <source>
        <dbReference type="RuleBase" id="RU364042"/>
    </source>
</evidence>
<dbReference type="CDD" id="cd04741">
    <property type="entry name" value="DHOD_1A_like"/>
    <property type="match status" value="1"/>
</dbReference>
<dbReference type="InterPro" id="IPR005720">
    <property type="entry name" value="Dihydroorotate_DH_cat"/>
</dbReference>
<dbReference type="PANTHER" id="PTHR48109">
    <property type="entry name" value="DIHYDROOROTATE DEHYDROGENASE (QUINONE), MITOCHONDRIAL-RELATED"/>
    <property type="match status" value="1"/>
</dbReference>
<comment type="function">
    <text evidence="11">Catalyzes the conversion of dihydroorotate to orotate with fumarate as the electron acceptor.</text>
</comment>
<organism evidence="13 14">
    <name type="scientific">Verticillium longisporum</name>
    <name type="common">Verticillium dahliae var. longisporum</name>
    <dbReference type="NCBI Taxonomy" id="100787"/>
    <lineage>
        <taxon>Eukaryota</taxon>
        <taxon>Fungi</taxon>
        <taxon>Dikarya</taxon>
        <taxon>Ascomycota</taxon>
        <taxon>Pezizomycotina</taxon>
        <taxon>Sordariomycetes</taxon>
        <taxon>Hypocreomycetidae</taxon>
        <taxon>Glomerellales</taxon>
        <taxon>Plectosphaerellaceae</taxon>
        <taxon>Verticillium</taxon>
    </lineage>
</organism>
<comment type="catalytic activity">
    <reaction evidence="11">
        <text>(S)-dihydroorotate + fumarate = orotate + succinate</text>
        <dbReference type="Rhea" id="RHEA:30059"/>
        <dbReference type="ChEBI" id="CHEBI:29806"/>
        <dbReference type="ChEBI" id="CHEBI:30031"/>
        <dbReference type="ChEBI" id="CHEBI:30839"/>
        <dbReference type="ChEBI" id="CHEBI:30864"/>
        <dbReference type="EC" id="1.3.98.1"/>
    </reaction>
</comment>